<dbReference type="Proteomes" id="UP001374535">
    <property type="component" value="Chromosome 1"/>
</dbReference>
<gene>
    <name evidence="1" type="ORF">V8G54_001672</name>
</gene>
<name>A0AAQ3P7V1_VIGMU</name>
<proteinExistence type="predicted"/>
<evidence type="ECO:0000313" key="2">
    <source>
        <dbReference type="Proteomes" id="UP001374535"/>
    </source>
</evidence>
<accession>A0AAQ3P7V1</accession>
<reference evidence="1 2" key="1">
    <citation type="journal article" date="2023" name="Life. Sci Alliance">
        <title>Evolutionary insights into 3D genome organization and epigenetic landscape of Vigna mungo.</title>
        <authorList>
            <person name="Junaid A."/>
            <person name="Singh B."/>
            <person name="Bhatia S."/>
        </authorList>
    </citation>
    <scope>NUCLEOTIDE SEQUENCE [LARGE SCALE GENOMIC DNA]</scope>
    <source>
        <strain evidence="1">Urdbean</strain>
    </source>
</reference>
<evidence type="ECO:0000313" key="1">
    <source>
        <dbReference type="EMBL" id="WVZ23128.1"/>
    </source>
</evidence>
<protein>
    <submittedName>
        <fullName evidence="1">Uncharacterized protein</fullName>
    </submittedName>
</protein>
<dbReference type="EMBL" id="CP144700">
    <property type="protein sequence ID" value="WVZ23128.1"/>
    <property type="molecule type" value="Genomic_DNA"/>
</dbReference>
<sequence length="269" mass="28744">MKPSPATLTPQGTLLVPLRVFIQNVTIRTRGPETRSTVGFDGSGLPSRLSVLGTIGVRPSRLGRIIPRSRVSPGRGLGLCRRKRTRRGLRRRSGEQPEIAVVHGFLGRIREYGPGVVDEGQGVAGEGEEVAAGIEEMGEAAILGGDVVHVGGVAEDLEDPVPVTVVVADSRLSSQERVDHRQEVLGGLISRVGLARADREGSCPVQVPRAQQLVRSVQPPLRLGSVSSTAAVHGGSHSWKRTRKDTELEIQGVVDEGSFVISYVITEIK</sequence>
<dbReference type="AlphaFoldDB" id="A0AAQ3P7V1"/>
<keyword evidence="2" id="KW-1185">Reference proteome</keyword>
<organism evidence="1 2">
    <name type="scientific">Vigna mungo</name>
    <name type="common">Black gram</name>
    <name type="synonym">Phaseolus mungo</name>
    <dbReference type="NCBI Taxonomy" id="3915"/>
    <lineage>
        <taxon>Eukaryota</taxon>
        <taxon>Viridiplantae</taxon>
        <taxon>Streptophyta</taxon>
        <taxon>Embryophyta</taxon>
        <taxon>Tracheophyta</taxon>
        <taxon>Spermatophyta</taxon>
        <taxon>Magnoliopsida</taxon>
        <taxon>eudicotyledons</taxon>
        <taxon>Gunneridae</taxon>
        <taxon>Pentapetalae</taxon>
        <taxon>rosids</taxon>
        <taxon>fabids</taxon>
        <taxon>Fabales</taxon>
        <taxon>Fabaceae</taxon>
        <taxon>Papilionoideae</taxon>
        <taxon>50 kb inversion clade</taxon>
        <taxon>NPAAA clade</taxon>
        <taxon>indigoferoid/millettioid clade</taxon>
        <taxon>Phaseoleae</taxon>
        <taxon>Vigna</taxon>
    </lineage>
</organism>